<keyword evidence="3" id="KW-1185">Reference proteome</keyword>
<gene>
    <name evidence="2" type="ORF">GJJ30_22630</name>
</gene>
<dbReference type="Gene3D" id="2.60.40.10">
    <property type="entry name" value="Immunoglobulins"/>
    <property type="match status" value="1"/>
</dbReference>
<protein>
    <submittedName>
        <fullName evidence="2">T9SS type A sorting domain-containing protein</fullName>
    </submittedName>
</protein>
<dbReference type="EMBL" id="WJXZ01000014">
    <property type="protein sequence ID" value="MRS64111.1"/>
    <property type="molecule type" value="Genomic_DNA"/>
</dbReference>
<reference evidence="2 3" key="1">
    <citation type="journal article" date="2018" name="Antonie Van Leeuwenhoek">
        <title>Larkinella terrae sp. nov., isolated from soil on Jeju Island, South Korea.</title>
        <authorList>
            <person name="Ten L.N."/>
            <person name="Jeon J."/>
            <person name="Park S.J."/>
            <person name="Park S."/>
            <person name="Lee S.Y."/>
            <person name="Kim M.K."/>
            <person name="Jung H.Y."/>
        </authorList>
    </citation>
    <scope>NUCLEOTIDE SEQUENCE [LARGE SCALE GENOMIC DNA]</scope>
    <source>
        <strain evidence="2 3">KCTC 52001</strain>
    </source>
</reference>
<organism evidence="2 3">
    <name type="scientific">Larkinella terrae</name>
    <dbReference type="NCBI Taxonomy" id="2025311"/>
    <lineage>
        <taxon>Bacteria</taxon>
        <taxon>Pseudomonadati</taxon>
        <taxon>Bacteroidota</taxon>
        <taxon>Cytophagia</taxon>
        <taxon>Cytophagales</taxon>
        <taxon>Spirosomataceae</taxon>
        <taxon>Larkinella</taxon>
    </lineage>
</organism>
<accession>A0A7K0ERD3</accession>
<dbReference type="OrthoDB" id="1490051at2"/>
<dbReference type="Proteomes" id="UP000441754">
    <property type="component" value="Unassembled WGS sequence"/>
</dbReference>
<feature type="domain" description="Secretion system C-terminal sorting" evidence="1">
    <location>
        <begin position="338"/>
        <end position="411"/>
    </location>
</feature>
<evidence type="ECO:0000313" key="3">
    <source>
        <dbReference type="Proteomes" id="UP000441754"/>
    </source>
</evidence>
<proteinExistence type="predicted"/>
<dbReference type="NCBIfam" id="TIGR04183">
    <property type="entry name" value="Por_Secre_tail"/>
    <property type="match status" value="1"/>
</dbReference>
<comment type="caution">
    <text evidence="2">The sequence shown here is derived from an EMBL/GenBank/DDBJ whole genome shotgun (WGS) entry which is preliminary data.</text>
</comment>
<name>A0A7K0ERD3_9BACT</name>
<dbReference type="InterPro" id="IPR013783">
    <property type="entry name" value="Ig-like_fold"/>
</dbReference>
<dbReference type="Gene3D" id="2.60.120.260">
    <property type="entry name" value="Galactose-binding domain-like"/>
    <property type="match status" value="1"/>
</dbReference>
<dbReference type="AlphaFoldDB" id="A0A7K0ERD3"/>
<evidence type="ECO:0000313" key="2">
    <source>
        <dbReference type="EMBL" id="MRS64111.1"/>
    </source>
</evidence>
<dbReference type="Pfam" id="PF18962">
    <property type="entry name" value="Por_Secre_tail"/>
    <property type="match status" value="1"/>
</dbReference>
<evidence type="ECO:0000259" key="1">
    <source>
        <dbReference type="Pfam" id="PF18962"/>
    </source>
</evidence>
<dbReference type="InterPro" id="IPR026444">
    <property type="entry name" value="Secre_tail"/>
</dbReference>
<sequence>MNHLLRLLRDFLQFRFSLSSVCPQPPKGSFEMPIKAPFRGLGANWKRKIINFRQSLSFVIFLLTAQSALAQSIYSQNFTSGLNGWTASNSTAISVTTTSASSGYTTPIAASGGNNLSFGECGGNSEYTATSPAINTVGRTNIMVGFGRRKTNAFGPQVVMFEFSTDGGTSWTNISSDVSTVATTTWGLSVFNLPVSAENQTSLIFRFRYTPPSGAACATAFRIDDFTVSENSSLPVKWTYFNGTAERNGNRLGWETAWEQNASYFVVERSADAATFESIGQVTAVGNSTSKQMYTFTDGEPLPGTSYYRLQQVDKEGLTYYSKIITVRPDYQLSNVIVYPNPTDGRFIYLQTNDLDLSSIQLMDQSGRKINFRLVDQSNGRIRLEPLLPLRAGVYFISFVQGNQRRTIRFVVR</sequence>